<evidence type="ECO:0000256" key="1">
    <source>
        <dbReference type="SAM" id="MobiDB-lite"/>
    </source>
</evidence>
<dbReference type="EMBL" id="CADCVB010000134">
    <property type="protein sequence ID" value="CAA9435208.1"/>
    <property type="molecule type" value="Genomic_DNA"/>
</dbReference>
<sequence length="47" mass="4981">GGPEERVPRIDRRRGSDAGPRASRGLGRQRYPGRGLPACPGGVRAVL</sequence>
<evidence type="ECO:0000313" key="2">
    <source>
        <dbReference type="EMBL" id="CAA9435208.1"/>
    </source>
</evidence>
<proteinExistence type="predicted"/>
<feature type="region of interest" description="Disordered" evidence="1">
    <location>
        <begin position="1"/>
        <end position="47"/>
    </location>
</feature>
<accession>A0A6J4QEA1</accession>
<dbReference type="AlphaFoldDB" id="A0A6J4QEA1"/>
<protein>
    <submittedName>
        <fullName evidence="2">Uncharacterized protein</fullName>
    </submittedName>
</protein>
<gene>
    <name evidence="2" type="ORF">AVDCRST_MAG78-1979</name>
</gene>
<organism evidence="2">
    <name type="scientific">uncultured Rubrobacteraceae bacterium</name>
    <dbReference type="NCBI Taxonomy" id="349277"/>
    <lineage>
        <taxon>Bacteria</taxon>
        <taxon>Bacillati</taxon>
        <taxon>Actinomycetota</taxon>
        <taxon>Rubrobacteria</taxon>
        <taxon>Rubrobacterales</taxon>
        <taxon>Rubrobacteraceae</taxon>
        <taxon>environmental samples</taxon>
    </lineage>
</organism>
<feature type="non-terminal residue" evidence="2">
    <location>
        <position position="47"/>
    </location>
</feature>
<feature type="compositionally biased region" description="Basic and acidic residues" evidence="1">
    <location>
        <begin position="1"/>
        <end position="16"/>
    </location>
</feature>
<reference evidence="2" key="1">
    <citation type="submission" date="2020-02" db="EMBL/GenBank/DDBJ databases">
        <authorList>
            <person name="Meier V. D."/>
        </authorList>
    </citation>
    <scope>NUCLEOTIDE SEQUENCE</scope>
    <source>
        <strain evidence="2">AVDCRST_MAG78</strain>
    </source>
</reference>
<feature type="non-terminal residue" evidence="2">
    <location>
        <position position="1"/>
    </location>
</feature>
<name>A0A6J4QEA1_9ACTN</name>